<name>A0A2U2XAC1_9FLAO</name>
<dbReference type="InterPro" id="IPR012748">
    <property type="entry name" value="Rieske-like_NirD"/>
</dbReference>
<dbReference type="OrthoDB" id="1201186at2"/>
<dbReference type="GO" id="GO:0051537">
    <property type="term" value="F:2 iron, 2 sulfur cluster binding"/>
    <property type="evidence" value="ECO:0007669"/>
    <property type="project" value="InterPro"/>
</dbReference>
<keyword evidence="1" id="KW-0560">Oxidoreductase</keyword>
<evidence type="ECO:0000313" key="5">
    <source>
        <dbReference type="Proteomes" id="UP000245370"/>
    </source>
</evidence>
<proteinExistence type="predicted"/>
<dbReference type="AlphaFoldDB" id="A0A2U2XAC1"/>
<organism evidence="4 5">
    <name type="scientific">Brumimicrobium oceani</name>
    <dbReference type="NCBI Taxonomy" id="2100725"/>
    <lineage>
        <taxon>Bacteria</taxon>
        <taxon>Pseudomonadati</taxon>
        <taxon>Bacteroidota</taxon>
        <taxon>Flavobacteriia</taxon>
        <taxon>Flavobacteriales</taxon>
        <taxon>Crocinitomicaceae</taxon>
        <taxon>Brumimicrobium</taxon>
    </lineage>
</organism>
<dbReference type="GO" id="GO:0008942">
    <property type="term" value="F:nitrite reductase [NAD(P)H] activity"/>
    <property type="evidence" value="ECO:0007669"/>
    <property type="project" value="InterPro"/>
</dbReference>
<sequence length="144" mass="16048">MKLRSLFFLFLIITVFGCTKNKQHPVPYYSFDVNVNLNLPAYTDLQGVGGWAYVSGIGSKGVIVYRQSMQYFVAFDRHSPAEGSFDCETGLVPDEDNFLVLNDPCSNAQFSLYDGSIIGGDTKWGLRGYAVEYGGGQYLRIFNP</sequence>
<dbReference type="RefSeq" id="WP_109360151.1">
    <property type="nucleotide sequence ID" value="NZ_QFRJ01000011.1"/>
</dbReference>
<evidence type="ECO:0000256" key="2">
    <source>
        <dbReference type="ARBA" id="ARBA00023063"/>
    </source>
</evidence>
<dbReference type="EMBL" id="QFRJ01000011">
    <property type="protein sequence ID" value="PWH84744.1"/>
    <property type="molecule type" value="Genomic_DNA"/>
</dbReference>
<evidence type="ECO:0000256" key="1">
    <source>
        <dbReference type="ARBA" id="ARBA00023002"/>
    </source>
</evidence>
<keyword evidence="2" id="KW-0534">Nitrate assimilation</keyword>
<feature type="domain" description="Rieske-like [2Fe-2S]" evidence="3">
    <location>
        <begin position="53"/>
        <end position="136"/>
    </location>
</feature>
<dbReference type="Pfam" id="PF13806">
    <property type="entry name" value="Rieske_2"/>
    <property type="match status" value="1"/>
</dbReference>
<gene>
    <name evidence="4" type="ORF">DIT68_12500</name>
</gene>
<dbReference type="Proteomes" id="UP000245370">
    <property type="component" value="Unassembled WGS sequence"/>
</dbReference>
<evidence type="ECO:0000313" key="4">
    <source>
        <dbReference type="EMBL" id="PWH84744.1"/>
    </source>
</evidence>
<accession>A0A2U2XAC1</accession>
<dbReference type="GO" id="GO:0042128">
    <property type="term" value="P:nitrate assimilation"/>
    <property type="evidence" value="ECO:0007669"/>
    <property type="project" value="UniProtKB-KW"/>
</dbReference>
<protein>
    <recommendedName>
        <fullName evidence="3">Rieske-like [2Fe-2S] domain-containing protein</fullName>
    </recommendedName>
</protein>
<evidence type="ECO:0000259" key="3">
    <source>
        <dbReference type="Pfam" id="PF13806"/>
    </source>
</evidence>
<dbReference type="PROSITE" id="PS51257">
    <property type="entry name" value="PROKAR_LIPOPROTEIN"/>
    <property type="match status" value="1"/>
</dbReference>
<dbReference type="Gene3D" id="2.102.10.10">
    <property type="entry name" value="Rieske [2Fe-2S] iron-sulphur domain"/>
    <property type="match status" value="1"/>
</dbReference>
<reference evidence="4 5" key="1">
    <citation type="submission" date="2018-05" db="EMBL/GenBank/DDBJ databases">
        <title>Brumimicrobium oceani sp. nov., isolated from coastal sediment.</title>
        <authorList>
            <person name="Kou Y."/>
        </authorList>
    </citation>
    <scope>NUCLEOTIDE SEQUENCE [LARGE SCALE GENOMIC DNA]</scope>
    <source>
        <strain evidence="4 5">C305</strain>
    </source>
</reference>
<dbReference type="InterPro" id="IPR036922">
    <property type="entry name" value="Rieske_2Fe-2S_sf"/>
</dbReference>
<comment type="caution">
    <text evidence="4">The sequence shown here is derived from an EMBL/GenBank/DDBJ whole genome shotgun (WGS) entry which is preliminary data.</text>
</comment>
<keyword evidence="5" id="KW-1185">Reference proteome</keyword>
<reference evidence="4 5" key="2">
    <citation type="submission" date="2018-05" db="EMBL/GenBank/DDBJ databases">
        <authorList>
            <person name="Lanie J.A."/>
            <person name="Ng W.-L."/>
            <person name="Kazmierczak K.M."/>
            <person name="Andrzejewski T.M."/>
            <person name="Davidsen T.M."/>
            <person name="Wayne K.J."/>
            <person name="Tettelin H."/>
            <person name="Glass J.I."/>
            <person name="Rusch D."/>
            <person name="Podicherti R."/>
            <person name="Tsui H.-C.T."/>
            <person name="Winkler M.E."/>
        </authorList>
    </citation>
    <scope>NUCLEOTIDE SEQUENCE [LARGE SCALE GENOMIC DNA]</scope>
    <source>
        <strain evidence="4 5">C305</strain>
    </source>
</reference>
<dbReference type="SUPFAM" id="SSF50022">
    <property type="entry name" value="ISP domain"/>
    <property type="match status" value="1"/>
</dbReference>